<dbReference type="Proteomes" id="UP000221918">
    <property type="component" value="Unassembled WGS sequence"/>
</dbReference>
<protein>
    <recommendedName>
        <fullName evidence="5">YkzH</fullName>
    </recommendedName>
</protein>
<accession>A0ABD6T044</accession>
<name>A0ABD6T044_9BACI</name>
<feature type="coiled-coil region" evidence="1">
    <location>
        <begin position="38"/>
        <end position="68"/>
    </location>
</feature>
<dbReference type="EMBL" id="NUTL01000214">
    <property type="protein sequence ID" value="PHE85127.1"/>
    <property type="molecule type" value="Genomic_DNA"/>
</dbReference>
<evidence type="ECO:0000256" key="2">
    <source>
        <dbReference type="SAM" id="MobiDB-lite"/>
    </source>
</evidence>
<gene>
    <name evidence="3" type="ORF">COF81_29580</name>
</gene>
<dbReference type="RefSeq" id="WP_033796190.1">
    <property type="nucleotide sequence ID" value="NZ_CM000743.1"/>
</dbReference>
<feature type="region of interest" description="Disordered" evidence="2">
    <location>
        <begin position="1"/>
        <end position="23"/>
    </location>
</feature>
<sequence length="81" mass="9328">MHPHWNSHMNYPPTSYSNNAVRTTPPIPNDFHYMMQRIANLEHQLAKLISLIEENNQLIKAMEQQQNQVCAPAGSSVIVRM</sequence>
<dbReference type="AlphaFoldDB" id="A0ABD6T044"/>
<organism evidence="3 4">
    <name type="scientific">Bacillus pseudomycoides</name>
    <dbReference type="NCBI Taxonomy" id="64104"/>
    <lineage>
        <taxon>Bacteria</taxon>
        <taxon>Bacillati</taxon>
        <taxon>Bacillota</taxon>
        <taxon>Bacilli</taxon>
        <taxon>Bacillales</taxon>
        <taxon>Bacillaceae</taxon>
        <taxon>Bacillus</taxon>
        <taxon>Bacillus cereus group</taxon>
    </lineage>
</organism>
<reference evidence="3 4" key="1">
    <citation type="submission" date="2017-09" db="EMBL/GenBank/DDBJ databases">
        <title>Large-scale bioinformatics analysis of Bacillus genomes uncovers conserved roles of natural products in bacterial physiology.</title>
        <authorList>
            <consortium name="Agbiome Team Llc"/>
            <person name="Bleich R.M."/>
            <person name="Grubbs K.J."/>
            <person name="Santa Maria K.C."/>
            <person name="Allen S.E."/>
            <person name="Farag S."/>
            <person name="Shank E.A."/>
            <person name="Bowers A."/>
        </authorList>
    </citation>
    <scope>NUCLEOTIDE SEQUENCE [LARGE SCALE GENOMIC DNA]</scope>
    <source>
        <strain evidence="3 4">AFS037265</strain>
    </source>
</reference>
<comment type="caution">
    <text evidence="3">The sequence shown here is derived from an EMBL/GenBank/DDBJ whole genome shotgun (WGS) entry which is preliminary data.</text>
</comment>
<keyword evidence="1" id="KW-0175">Coiled coil</keyword>
<evidence type="ECO:0000313" key="3">
    <source>
        <dbReference type="EMBL" id="PHE85127.1"/>
    </source>
</evidence>
<evidence type="ECO:0000313" key="4">
    <source>
        <dbReference type="Proteomes" id="UP000221918"/>
    </source>
</evidence>
<feature type="compositionally biased region" description="Polar residues" evidence="2">
    <location>
        <begin position="7"/>
        <end position="22"/>
    </location>
</feature>
<proteinExistence type="predicted"/>
<evidence type="ECO:0008006" key="5">
    <source>
        <dbReference type="Google" id="ProtNLM"/>
    </source>
</evidence>
<evidence type="ECO:0000256" key="1">
    <source>
        <dbReference type="SAM" id="Coils"/>
    </source>
</evidence>